<reference evidence="17 18" key="1">
    <citation type="journal article" date="2024" name="Plant J.">
        <title>Genome sequences and population genomics reveal climatic adaptation and genomic divergence between two closely related sweetgum species.</title>
        <authorList>
            <person name="Xu W.Q."/>
            <person name="Ren C.Q."/>
            <person name="Zhang X.Y."/>
            <person name="Comes H.P."/>
            <person name="Liu X.H."/>
            <person name="Li Y.G."/>
            <person name="Kettle C.J."/>
            <person name="Jalonen R."/>
            <person name="Gaisberger H."/>
            <person name="Ma Y.Z."/>
            <person name="Qiu Y.X."/>
        </authorList>
    </citation>
    <scope>NUCLEOTIDE SEQUENCE [LARGE SCALE GENOMIC DNA]</scope>
    <source>
        <strain evidence="17">Hangzhou</strain>
    </source>
</reference>
<comment type="subcellular location">
    <subcellularLocation>
        <location evidence="1">Mitochondrion inner membrane</location>
        <topology evidence="1">Multi-pass membrane protein</topology>
    </subcellularLocation>
</comment>
<dbReference type="GO" id="GO:0051560">
    <property type="term" value="P:mitochondrial calcium ion homeostasis"/>
    <property type="evidence" value="ECO:0007669"/>
    <property type="project" value="InterPro"/>
</dbReference>
<dbReference type="InterPro" id="IPR039055">
    <property type="entry name" value="MCU_fam"/>
</dbReference>
<keyword evidence="3" id="KW-0813">Transport</keyword>
<keyword evidence="9 15" id="KW-1133">Transmembrane helix</keyword>
<dbReference type="GO" id="GO:0036444">
    <property type="term" value="P:calcium import into the mitochondrion"/>
    <property type="evidence" value="ECO:0007669"/>
    <property type="project" value="TreeGrafter"/>
</dbReference>
<keyword evidence="8" id="KW-0106">Calcium</keyword>
<keyword evidence="4" id="KW-0109">Calcium transport</keyword>
<evidence type="ECO:0000256" key="8">
    <source>
        <dbReference type="ARBA" id="ARBA00022837"/>
    </source>
</evidence>
<evidence type="ECO:0000256" key="9">
    <source>
        <dbReference type="ARBA" id="ARBA00022989"/>
    </source>
</evidence>
<evidence type="ECO:0000313" key="18">
    <source>
        <dbReference type="Proteomes" id="UP001415857"/>
    </source>
</evidence>
<dbReference type="GO" id="GO:0015292">
    <property type="term" value="F:uniporter activity"/>
    <property type="evidence" value="ECO:0007669"/>
    <property type="project" value="TreeGrafter"/>
</dbReference>
<comment type="catalytic activity">
    <reaction evidence="14">
        <text>Ca(2+)(in) = Ca(2+)(out)</text>
        <dbReference type="Rhea" id="RHEA:29671"/>
        <dbReference type="ChEBI" id="CHEBI:29108"/>
    </reaction>
</comment>
<evidence type="ECO:0000256" key="1">
    <source>
        <dbReference type="ARBA" id="ARBA00004448"/>
    </source>
</evidence>
<evidence type="ECO:0000256" key="4">
    <source>
        <dbReference type="ARBA" id="ARBA00022568"/>
    </source>
</evidence>
<keyword evidence="10" id="KW-0406">Ion transport</keyword>
<evidence type="ECO:0000256" key="11">
    <source>
        <dbReference type="ARBA" id="ARBA00023128"/>
    </source>
</evidence>
<protein>
    <recommendedName>
        <fullName evidence="16">Calcium uniporter protein C-terminal domain-containing protein</fullName>
    </recommendedName>
</protein>
<evidence type="ECO:0000256" key="14">
    <source>
        <dbReference type="ARBA" id="ARBA00036634"/>
    </source>
</evidence>
<dbReference type="Proteomes" id="UP001415857">
    <property type="component" value="Unassembled WGS sequence"/>
</dbReference>
<dbReference type="GO" id="GO:0005262">
    <property type="term" value="F:calcium channel activity"/>
    <property type="evidence" value="ECO:0007669"/>
    <property type="project" value="UniProtKB-KW"/>
</dbReference>
<keyword evidence="5" id="KW-0107">Calcium channel</keyword>
<dbReference type="Pfam" id="PF04678">
    <property type="entry name" value="MCU"/>
    <property type="match status" value="1"/>
</dbReference>
<feature type="domain" description="Calcium uniporter protein C-terminal" evidence="16">
    <location>
        <begin position="56"/>
        <end position="215"/>
    </location>
</feature>
<evidence type="ECO:0000256" key="13">
    <source>
        <dbReference type="ARBA" id="ARBA00023303"/>
    </source>
</evidence>
<dbReference type="GO" id="GO:1990246">
    <property type="term" value="C:uniplex complex"/>
    <property type="evidence" value="ECO:0007669"/>
    <property type="project" value="TreeGrafter"/>
</dbReference>
<organism evidence="17 18">
    <name type="scientific">Liquidambar formosana</name>
    <name type="common">Formosan gum</name>
    <dbReference type="NCBI Taxonomy" id="63359"/>
    <lineage>
        <taxon>Eukaryota</taxon>
        <taxon>Viridiplantae</taxon>
        <taxon>Streptophyta</taxon>
        <taxon>Embryophyta</taxon>
        <taxon>Tracheophyta</taxon>
        <taxon>Spermatophyta</taxon>
        <taxon>Magnoliopsida</taxon>
        <taxon>eudicotyledons</taxon>
        <taxon>Gunneridae</taxon>
        <taxon>Pentapetalae</taxon>
        <taxon>Saxifragales</taxon>
        <taxon>Altingiaceae</taxon>
        <taxon>Liquidambar</taxon>
    </lineage>
</organism>
<gene>
    <name evidence="17" type="ORF">L1049_003541</name>
</gene>
<dbReference type="PANTHER" id="PTHR13462">
    <property type="entry name" value="CALCIUM UNIPORTER PROTEIN, MITOCHONDRIAL"/>
    <property type="match status" value="1"/>
</dbReference>
<keyword evidence="7" id="KW-0999">Mitochondrion inner membrane</keyword>
<dbReference type="InterPro" id="IPR006769">
    <property type="entry name" value="MCU_C"/>
</dbReference>
<proteinExistence type="inferred from homology"/>
<name>A0AAP0N2Z2_LIQFO</name>
<keyword evidence="12 15" id="KW-0472">Membrane</keyword>
<keyword evidence="13" id="KW-0407">Ion channel</keyword>
<evidence type="ECO:0000259" key="16">
    <source>
        <dbReference type="Pfam" id="PF04678"/>
    </source>
</evidence>
<evidence type="ECO:0000256" key="6">
    <source>
        <dbReference type="ARBA" id="ARBA00022692"/>
    </source>
</evidence>
<evidence type="ECO:0000256" key="10">
    <source>
        <dbReference type="ARBA" id="ARBA00023065"/>
    </source>
</evidence>
<evidence type="ECO:0000256" key="2">
    <source>
        <dbReference type="ARBA" id="ARBA00005653"/>
    </source>
</evidence>
<comment type="similarity">
    <text evidence="2">Belongs to the MCU (TC 1.A.77) family.</text>
</comment>
<accession>A0AAP0N2Z2</accession>
<keyword evidence="18" id="KW-1185">Reference proteome</keyword>
<evidence type="ECO:0000256" key="7">
    <source>
        <dbReference type="ARBA" id="ARBA00022792"/>
    </source>
</evidence>
<evidence type="ECO:0000256" key="12">
    <source>
        <dbReference type="ARBA" id="ARBA00023136"/>
    </source>
</evidence>
<feature type="transmembrane region" description="Helical" evidence="15">
    <location>
        <begin position="129"/>
        <end position="149"/>
    </location>
</feature>
<feature type="transmembrane region" description="Helical" evidence="15">
    <location>
        <begin position="174"/>
        <end position="195"/>
    </location>
</feature>
<evidence type="ECO:0000256" key="15">
    <source>
        <dbReference type="SAM" id="Phobius"/>
    </source>
</evidence>
<dbReference type="AlphaFoldDB" id="A0AAP0N2Z2"/>
<evidence type="ECO:0000313" key="17">
    <source>
        <dbReference type="EMBL" id="KAK9265418.1"/>
    </source>
</evidence>
<comment type="caution">
    <text evidence="17">The sequence shown here is derived from an EMBL/GenBank/DDBJ whole genome shotgun (WGS) entry which is preliminary data.</text>
</comment>
<evidence type="ECO:0000256" key="3">
    <source>
        <dbReference type="ARBA" id="ARBA00022448"/>
    </source>
</evidence>
<sequence>MVGESDTILTAEANRLMKLVNVEALKSKLNMEGKEMISYSKLLEACGSMGVATSLDEAVAFARLLDEASLIVPFRDKVYLHPNKVVDLIRGEVPLALTPEDDPTRDELKRLQDKREEIDRLAHSLVRRILWSGLGMAIVQVGLLFRLTFWELSWDVMEPIAYFATTYHWHSHGYAYFLFTSSRLTYQDLMNILFLSKQRKLLKKHNFDVDRYMELQKKLNHL</sequence>
<keyword evidence="6 15" id="KW-0812">Transmembrane</keyword>
<dbReference type="EMBL" id="JBBPBK010000397">
    <property type="protein sequence ID" value="KAK9265418.1"/>
    <property type="molecule type" value="Genomic_DNA"/>
</dbReference>
<evidence type="ECO:0000256" key="5">
    <source>
        <dbReference type="ARBA" id="ARBA00022673"/>
    </source>
</evidence>
<dbReference type="PANTHER" id="PTHR13462:SF10">
    <property type="entry name" value="CALCIUM UNIPORTER PROTEIN, MITOCHONDRIAL"/>
    <property type="match status" value="1"/>
</dbReference>
<keyword evidence="11" id="KW-0496">Mitochondrion</keyword>